<dbReference type="AlphaFoldDB" id="W9GJA2"/>
<dbReference type="Proteomes" id="UP000019494">
    <property type="component" value="Unassembled WGS sequence"/>
</dbReference>
<dbReference type="Gene3D" id="3.40.960.10">
    <property type="entry name" value="VSR Endonuclease"/>
    <property type="match status" value="1"/>
</dbReference>
<dbReference type="InterPro" id="IPR011335">
    <property type="entry name" value="Restrct_endonuc-II-like"/>
</dbReference>
<evidence type="ECO:0008006" key="3">
    <source>
        <dbReference type="Google" id="ProtNLM"/>
    </source>
</evidence>
<gene>
    <name evidence="1" type="ORF">N864_06275</name>
</gene>
<dbReference type="SUPFAM" id="SSF52980">
    <property type="entry name" value="Restriction endonuclease-like"/>
    <property type="match status" value="1"/>
</dbReference>
<organism evidence="1 2">
    <name type="scientific">Intrasporangium chromatireducens Q5-1</name>
    <dbReference type="NCBI Taxonomy" id="584657"/>
    <lineage>
        <taxon>Bacteria</taxon>
        <taxon>Bacillati</taxon>
        <taxon>Actinomycetota</taxon>
        <taxon>Actinomycetes</taxon>
        <taxon>Micrococcales</taxon>
        <taxon>Intrasporangiaceae</taxon>
        <taxon>Intrasporangium</taxon>
    </lineage>
</organism>
<evidence type="ECO:0000313" key="1">
    <source>
        <dbReference type="EMBL" id="EWT05222.1"/>
    </source>
</evidence>
<dbReference type="RefSeq" id="WP_240474339.1">
    <property type="nucleotide sequence ID" value="NZ_AWQS01000134.1"/>
</dbReference>
<reference evidence="2" key="1">
    <citation type="submission" date="2013-08" db="EMBL/GenBank/DDBJ databases">
        <title>Intrasporangium oryzae NRRL B-24470.</title>
        <authorList>
            <person name="Liu H."/>
            <person name="Wang G."/>
        </authorList>
    </citation>
    <scope>NUCLEOTIDE SEQUENCE [LARGE SCALE GENOMIC DNA]</scope>
    <source>
        <strain evidence="2">Q5-1</strain>
    </source>
</reference>
<accession>W9GJA2</accession>
<dbReference type="PATRIC" id="fig|584657.3.peg.2894"/>
<comment type="caution">
    <text evidence="1">The sequence shown here is derived from an EMBL/GenBank/DDBJ whole genome shotgun (WGS) entry which is preliminary data.</text>
</comment>
<sequence length="308" mass="34853">MGFDPMAPFLSSEIRGTELSDWQLRPPRYTQLFRGVWIDSRVPLTTLLRGRAALLVTEPGSALSHHTAAELWGGVVPDEPDIHVTSRTRGSRREGIVGHVARPKTLATRFRGVPLTTPAQTFTDLRALPLVDLVVLGDSLVRKDRTTPDRLCGAASEVPGRLGQHLVRAASLVRAEVDSAMETRLRLLMVLAGLPEPAVNHKITRPDGSVRFRFDLAYPDYRLAIEYDGRQHAESDEQWGWDLGRREWVDTNDWRLFVNRSSDLYSTPARTLRRLTEAMRARGMTVPRLSNEWRRHFPSRPWDEALPA</sequence>
<proteinExistence type="predicted"/>
<protein>
    <recommendedName>
        <fullName evidence="3">DUF559 domain-containing protein</fullName>
    </recommendedName>
</protein>
<keyword evidence="2" id="KW-1185">Reference proteome</keyword>
<evidence type="ECO:0000313" key="2">
    <source>
        <dbReference type="Proteomes" id="UP000019494"/>
    </source>
</evidence>
<name>W9GJA2_9MICO</name>
<dbReference type="EMBL" id="AWQS01000134">
    <property type="protein sequence ID" value="EWT05222.1"/>
    <property type="molecule type" value="Genomic_DNA"/>
</dbReference>